<name>A0A3B1CUT2_9ZZZZ</name>
<evidence type="ECO:0000313" key="1">
    <source>
        <dbReference type="EMBL" id="VAX22895.1"/>
    </source>
</evidence>
<sequence length="412" mass="47646">MKKYFFIIALMLTQILSAQNIDFSGYLRNYSGMLVGNGSNDFIILQNTFNLNFETSLDNSAFKVNPMIYHDNSDSLSFRLREAYMDLYFDNFDIRAGIQQIVWGKADGVFITDIVSPKDLFQFLLPEFDEIRIGVVGAKFDYYIGNNTLELVWLPVFTPTNYADPNSPWSIKPTFPTTPIFDYSKLNVTPSLQNSELFLKYSALTEYIDFEIMGGYMWDDDPTIFSSFMPDGTGGMNLVITPEHKRLSITGGSLSTTLGPFVLRGEAAYYFGKYFNTITPQIDQGVIQKDYIHYMAGIDFTLWDINFSTQFIQKAIMDYENVIKPNPFFKDQYNNMMTFLARYSVLNETLDLEFFMYYDFAYDDALIRPRILYDFSDSINLQFGANIFTGTEGQFGQFHNNNMIYGKIYYNF</sequence>
<accession>A0A3B1CUT2</accession>
<protein>
    <recommendedName>
        <fullName evidence="2">Porin</fullName>
    </recommendedName>
</protein>
<gene>
    <name evidence="1" type="ORF">MNBD_IGNAVI01-695</name>
</gene>
<reference evidence="1" key="1">
    <citation type="submission" date="2018-06" db="EMBL/GenBank/DDBJ databases">
        <authorList>
            <person name="Zhirakovskaya E."/>
        </authorList>
    </citation>
    <scope>NUCLEOTIDE SEQUENCE</scope>
</reference>
<dbReference type="EMBL" id="UOGD01000238">
    <property type="protein sequence ID" value="VAX22895.1"/>
    <property type="molecule type" value="Genomic_DNA"/>
</dbReference>
<organism evidence="1">
    <name type="scientific">hydrothermal vent metagenome</name>
    <dbReference type="NCBI Taxonomy" id="652676"/>
    <lineage>
        <taxon>unclassified sequences</taxon>
        <taxon>metagenomes</taxon>
        <taxon>ecological metagenomes</taxon>
    </lineage>
</organism>
<proteinExistence type="predicted"/>
<dbReference type="Pfam" id="PF06980">
    <property type="entry name" value="DUF1302"/>
    <property type="match status" value="1"/>
</dbReference>
<dbReference type="AlphaFoldDB" id="A0A3B1CUT2"/>
<evidence type="ECO:0008006" key="2">
    <source>
        <dbReference type="Google" id="ProtNLM"/>
    </source>
</evidence>
<dbReference type="InterPro" id="IPR010727">
    <property type="entry name" value="DUF1302"/>
</dbReference>